<dbReference type="Gene3D" id="2.60.40.1120">
    <property type="entry name" value="Carboxypeptidase-like, regulatory domain"/>
    <property type="match status" value="1"/>
</dbReference>
<feature type="chain" id="PRO_5026704146" evidence="8">
    <location>
        <begin position="37"/>
        <end position="1018"/>
    </location>
</feature>
<comment type="subcellular location">
    <subcellularLocation>
        <location evidence="1 7">Cell outer membrane</location>
        <topology evidence="1 7">Multi-pass membrane protein</topology>
    </subcellularLocation>
</comment>
<comment type="similarity">
    <text evidence="7">Belongs to the TonB-dependent receptor family.</text>
</comment>
<dbReference type="InterPro" id="IPR023996">
    <property type="entry name" value="TonB-dep_OMP_SusC/RagA"/>
</dbReference>
<dbReference type="NCBIfam" id="TIGR04057">
    <property type="entry name" value="SusC_RagA_signa"/>
    <property type="match status" value="1"/>
</dbReference>
<keyword evidence="8" id="KW-0732">Signal</keyword>
<dbReference type="Gene3D" id="2.170.130.10">
    <property type="entry name" value="TonB-dependent receptor, plug domain"/>
    <property type="match status" value="1"/>
</dbReference>
<dbReference type="InterPro" id="IPR037066">
    <property type="entry name" value="Plug_dom_sf"/>
</dbReference>
<evidence type="ECO:0000313" key="11">
    <source>
        <dbReference type="Proteomes" id="UP000468388"/>
    </source>
</evidence>
<keyword evidence="4 7" id="KW-0812">Transmembrane</keyword>
<sequence length="1018" mass="113425">MLNTRFVLIPRLKMNFMKRLVSLYILLMAVCMQLPAQNKPVSGKVLDASTKNPLPFVTITNVTNKSASLKTDVSGNFSVNVTARTVLVFSFVGYKPRTVTLTPGDTAFTVNLEKDISGLSEVVVIGYGQQKKSDITSAVASLSGKELSELPVTSINSALQARVPGVQIRSAGYEPGAGTSIKIRGINSITQGGGPIYVVDGVIVTGDIREINPYDIESVDILKDASAAAIYGSRASEGVVIITTKKAKSGRASIDYNGYYGVQKINRTYDFVDGKTYANLRRLAWSDEDPAAWPMNDPATDKKIFSAVELKSLAEGKTYNWADAITQVAPMQSHTLSISNGIGKNKIYLSGNYLDQSGIIKGSELKRYSLKANMESSVTEKVSIGLNTNFSHLDNNVVSNEAYYNAISMSPLRPIYDSTGKPMVDIDPNTGTITVTNPLALTNEAVFKKIDDRLIGNVYLDYKVIPSLTFRSNAGADIYKNQQFEYYPRSTGAGYLLKGLAKVQNFGYRDFLWENTLTYDYNLSEKHSINVLSGFTFQKRRQEWNFEQASGFPTDELTYKNMSLANRRDLIQSDYFNWATSSVLGRVIYKYKQRYILNLTARYDGSSRFGAQHRYGFFPSISGAWRLIDEPFIGVKFKSRVNDAKIRVSYGVIGNQDISYDNVFARLNSASYPFNGTSQSTGYQLGSNQGNDALKWESQYQFNTGFDLAMFSSRVQLTVDFYNKDVHNLLLQRNLALSQGYDTKMINVASLNTKGIDIGIKLAPVKTPSFDWQVDLNFSKYKSKVTSLLPGRDSLSPYLKVGEAPNSLIVDYVFDGIYNKGDDFKLNPTGKPGDVRVKDLNNDGIINQYDRAIVGRTTPKGWGGIWNYFRYKRVSLTVFASYMYGHDIYNKAYTDYLYSNGRNVILKEGLNYWTPENTNTNIPRPNAFGSSTRTLPSGSSSYAVQKGDFIRIRNITVAYDFSPALLSRVKIKSMGVYGQVLEPFLFTKYKGIDPEIDAGSYDIYPRFRTILFGVKIGL</sequence>
<dbReference type="InterPro" id="IPR008969">
    <property type="entry name" value="CarboxyPept-like_regulatory"/>
</dbReference>
<dbReference type="InterPro" id="IPR023997">
    <property type="entry name" value="TonB-dep_OMP_SusC/RagA_CS"/>
</dbReference>
<evidence type="ECO:0000256" key="4">
    <source>
        <dbReference type="ARBA" id="ARBA00022692"/>
    </source>
</evidence>
<dbReference type="InterPro" id="IPR036942">
    <property type="entry name" value="Beta-barrel_TonB_sf"/>
</dbReference>
<keyword evidence="6 7" id="KW-0998">Cell outer membrane</keyword>
<evidence type="ECO:0000256" key="3">
    <source>
        <dbReference type="ARBA" id="ARBA00022452"/>
    </source>
</evidence>
<dbReference type="InterPro" id="IPR012910">
    <property type="entry name" value="Plug_dom"/>
</dbReference>
<dbReference type="Proteomes" id="UP000468388">
    <property type="component" value="Unassembled WGS sequence"/>
</dbReference>
<reference evidence="10 11" key="1">
    <citation type="submission" date="2019-12" db="EMBL/GenBank/DDBJ databases">
        <title>The draft genomic sequence of strain Chitinophaga oryziterrae JCM 16595.</title>
        <authorList>
            <person name="Zhang X."/>
        </authorList>
    </citation>
    <scope>NUCLEOTIDE SEQUENCE [LARGE SCALE GENOMIC DNA]</scope>
    <source>
        <strain evidence="10 11">JCM 16595</strain>
    </source>
</reference>
<dbReference type="NCBIfam" id="TIGR04056">
    <property type="entry name" value="OMP_RagA_SusC"/>
    <property type="match status" value="1"/>
</dbReference>
<evidence type="ECO:0000313" key="10">
    <source>
        <dbReference type="EMBL" id="MVT41394.1"/>
    </source>
</evidence>
<proteinExistence type="inferred from homology"/>
<gene>
    <name evidence="10" type="ORF">GO495_12430</name>
</gene>
<evidence type="ECO:0000259" key="9">
    <source>
        <dbReference type="Pfam" id="PF07715"/>
    </source>
</evidence>
<organism evidence="10 11">
    <name type="scientific">Chitinophaga oryziterrae</name>
    <dbReference type="NCBI Taxonomy" id="1031224"/>
    <lineage>
        <taxon>Bacteria</taxon>
        <taxon>Pseudomonadati</taxon>
        <taxon>Bacteroidota</taxon>
        <taxon>Chitinophagia</taxon>
        <taxon>Chitinophagales</taxon>
        <taxon>Chitinophagaceae</taxon>
        <taxon>Chitinophaga</taxon>
    </lineage>
</organism>
<dbReference type="InterPro" id="IPR039426">
    <property type="entry name" value="TonB-dep_rcpt-like"/>
</dbReference>
<evidence type="ECO:0000256" key="7">
    <source>
        <dbReference type="PROSITE-ProRule" id="PRU01360"/>
    </source>
</evidence>
<dbReference type="AlphaFoldDB" id="A0A6N8J8V6"/>
<dbReference type="SUPFAM" id="SSF49464">
    <property type="entry name" value="Carboxypeptidase regulatory domain-like"/>
    <property type="match status" value="1"/>
</dbReference>
<feature type="domain" description="TonB-dependent receptor plug" evidence="9">
    <location>
        <begin position="132"/>
        <end position="239"/>
    </location>
</feature>
<comment type="caution">
    <text evidence="10">The sequence shown here is derived from an EMBL/GenBank/DDBJ whole genome shotgun (WGS) entry which is preliminary data.</text>
</comment>
<dbReference type="Pfam" id="PF13715">
    <property type="entry name" value="CarbopepD_reg_2"/>
    <property type="match status" value="1"/>
</dbReference>
<evidence type="ECO:0000256" key="6">
    <source>
        <dbReference type="ARBA" id="ARBA00023237"/>
    </source>
</evidence>
<evidence type="ECO:0000256" key="1">
    <source>
        <dbReference type="ARBA" id="ARBA00004571"/>
    </source>
</evidence>
<dbReference type="SUPFAM" id="SSF56935">
    <property type="entry name" value="Porins"/>
    <property type="match status" value="1"/>
</dbReference>
<keyword evidence="3 7" id="KW-1134">Transmembrane beta strand</keyword>
<dbReference type="EMBL" id="WRXO01000003">
    <property type="protein sequence ID" value="MVT41394.1"/>
    <property type="molecule type" value="Genomic_DNA"/>
</dbReference>
<dbReference type="PROSITE" id="PS52016">
    <property type="entry name" value="TONB_DEPENDENT_REC_3"/>
    <property type="match status" value="1"/>
</dbReference>
<keyword evidence="5 7" id="KW-0472">Membrane</keyword>
<keyword evidence="2 7" id="KW-0813">Transport</keyword>
<dbReference type="Pfam" id="PF07715">
    <property type="entry name" value="Plug"/>
    <property type="match status" value="1"/>
</dbReference>
<evidence type="ECO:0000256" key="5">
    <source>
        <dbReference type="ARBA" id="ARBA00023136"/>
    </source>
</evidence>
<name>A0A6N8J8V6_9BACT</name>
<feature type="signal peptide" evidence="8">
    <location>
        <begin position="1"/>
        <end position="36"/>
    </location>
</feature>
<dbReference type="Gene3D" id="2.40.170.20">
    <property type="entry name" value="TonB-dependent receptor, beta-barrel domain"/>
    <property type="match status" value="1"/>
</dbReference>
<evidence type="ECO:0000256" key="2">
    <source>
        <dbReference type="ARBA" id="ARBA00022448"/>
    </source>
</evidence>
<evidence type="ECO:0000256" key="8">
    <source>
        <dbReference type="SAM" id="SignalP"/>
    </source>
</evidence>
<keyword evidence="11" id="KW-1185">Reference proteome</keyword>
<dbReference type="GO" id="GO:0009279">
    <property type="term" value="C:cell outer membrane"/>
    <property type="evidence" value="ECO:0007669"/>
    <property type="project" value="UniProtKB-SubCell"/>
</dbReference>
<protein>
    <submittedName>
        <fullName evidence="10">SusC/RagA family TonB-linked outer membrane protein</fullName>
    </submittedName>
</protein>
<accession>A0A6N8J8V6</accession>